<feature type="signal peptide" evidence="1">
    <location>
        <begin position="1"/>
        <end position="30"/>
    </location>
</feature>
<dbReference type="EMBL" id="BSNK01000002">
    <property type="protein sequence ID" value="GLQ25191.1"/>
    <property type="molecule type" value="Genomic_DNA"/>
</dbReference>
<accession>A0ABQ5VF12</accession>
<keyword evidence="1" id="KW-0732">Signal</keyword>
<comment type="caution">
    <text evidence="2">The sequence shown here is derived from an EMBL/GenBank/DDBJ whole genome shotgun (WGS) entry which is preliminary data.</text>
</comment>
<organism evidence="2 3">
    <name type="scientific">Algimonas ampicilliniresistens</name>
    <dbReference type="NCBI Taxonomy" id="1298735"/>
    <lineage>
        <taxon>Bacteria</taxon>
        <taxon>Pseudomonadati</taxon>
        <taxon>Pseudomonadota</taxon>
        <taxon>Alphaproteobacteria</taxon>
        <taxon>Maricaulales</taxon>
        <taxon>Robiginitomaculaceae</taxon>
        <taxon>Algimonas</taxon>
    </lineage>
</organism>
<dbReference type="Proteomes" id="UP001161391">
    <property type="component" value="Unassembled WGS sequence"/>
</dbReference>
<evidence type="ECO:0000313" key="2">
    <source>
        <dbReference type="EMBL" id="GLQ25191.1"/>
    </source>
</evidence>
<proteinExistence type="predicted"/>
<name>A0ABQ5VF12_9PROT</name>
<reference evidence="2" key="1">
    <citation type="journal article" date="2014" name="Int. J. Syst. Evol. Microbiol.">
        <title>Complete genome of a new Firmicutes species belonging to the dominant human colonic microbiota ('Ruminococcus bicirculans') reveals two chromosomes and a selective capacity to utilize plant glucans.</title>
        <authorList>
            <consortium name="NISC Comparative Sequencing Program"/>
            <person name="Wegmann U."/>
            <person name="Louis P."/>
            <person name="Goesmann A."/>
            <person name="Henrissat B."/>
            <person name="Duncan S.H."/>
            <person name="Flint H.J."/>
        </authorList>
    </citation>
    <scope>NUCLEOTIDE SEQUENCE</scope>
    <source>
        <strain evidence="2">NBRC 108219</strain>
    </source>
</reference>
<keyword evidence="3" id="KW-1185">Reference proteome</keyword>
<evidence type="ECO:0000256" key="1">
    <source>
        <dbReference type="SAM" id="SignalP"/>
    </source>
</evidence>
<evidence type="ECO:0000313" key="3">
    <source>
        <dbReference type="Proteomes" id="UP001161391"/>
    </source>
</evidence>
<protein>
    <submittedName>
        <fullName evidence="2">Uncharacterized protein</fullName>
    </submittedName>
</protein>
<gene>
    <name evidence="2" type="ORF">GCM10007853_30650</name>
</gene>
<reference evidence="2" key="2">
    <citation type="submission" date="2023-01" db="EMBL/GenBank/DDBJ databases">
        <title>Draft genome sequence of Algimonas ampicilliniresistens strain NBRC 108219.</title>
        <authorList>
            <person name="Sun Q."/>
            <person name="Mori K."/>
        </authorList>
    </citation>
    <scope>NUCLEOTIDE SEQUENCE</scope>
    <source>
        <strain evidence="2">NBRC 108219</strain>
    </source>
</reference>
<sequence>MGTLKRSIIAAPFAASALIALFAINSGAEAGTTQTLVTSDPASFVPAKLVPTDMENRHITNHCIEAGRTKADCVCLTKIMKYELSVGDYRNIANRVKPSESRTPTLAIDRYRKKSDRPAIPMDPVLQTIIDSAQFSQRCLISDEFFMSR</sequence>
<dbReference type="RefSeq" id="WP_284392456.1">
    <property type="nucleotide sequence ID" value="NZ_BSNK01000002.1"/>
</dbReference>
<feature type="chain" id="PRO_5045198353" evidence="1">
    <location>
        <begin position="31"/>
        <end position="149"/>
    </location>
</feature>